<feature type="compositionally biased region" description="Polar residues" evidence="1">
    <location>
        <begin position="62"/>
        <end position="71"/>
    </location>
</feature>
<evidence type="ECO:0000313" key="2">
    <source>
        <dbReference type="EMBL" id="JAH64870.1"/>
    </source>
</evidence>
<proteinExistence type="predicted"/>
<reference evidence="2" key="1">
    <citation type="submission" date="2014-11" db="EMBL/GenBank/DDBJ databases">
        <authorList>
            <person name="Amaro Gonzalez C."/>
        </authorList>
    </citation>
    <scope>NUCLEOTIDE SEQUENCE</scope>
</reference>
<dbReference type="AlphaFoldDB" id="A0A0E9UHZ4"/>
<organism evidence="2">
    <name type="scientific">Anguilla anguilla</name>
    <name type="common">European freshwater eel</name>
    <name type="synonym">Muraena anguilla</name>
    <dbReference type="NCBI Taxonomy" id="7936"/>
    <lineage>
        <taxon>Eukaryota</taxon>
        <taxon>Metazoa</taxon>
        <taxon>Chordata</taxon>
        <taxon>Craniata</taxon>
        <taxon>Vertebrata</taxon>
        <taxon>Euteleostomi</taxon>
        <taxon>Actinopterygii</taxon>
        <taxon>Neopterygii</taxon>
        <taxon>Teleostei</taxon>
        <taxon>Anguilliformes</taxon>
        <taxon>Anguillidae</taxon>
        <taxon>Anguilla</taxon>
    </lineage>
</organism>
<dbReference type="EMBL" id="GBXM01043707">
    <property type="protein sequence ID" value="JAH64870.1"/>
    <property type="molecule type" value="Transcribed_RNA"/>
</dbReference>
<accession>A0A0E9UHZ4</accession>
<feature type="region of interest" description="Disordered" evidence="1">
    <location>
        <begin position="28"/>
        <end position="71"/>
    </location>
</feature>
<sequence>MGSCHGEYQAARNYGAFNVHFPIQLREDSAPLTHSQKPDPRDLNRYSLQQQPENKHAGVSGQLPSTQKARR</sequence>
<evidence type="ECO:0000256" key="1">
    <source>
        <dbReference type="SAM" id="MobiDB-lite"/>
    </source>
</evidence>
<reference evidence="2" key="2">
    <citation type="journal article" date="2015" name="Fish Shellfish Immunol.">
        <title>Early steps in the European eel (Anguilla anguilla)-Vibrio vulnificus interaction in the gills: Role of the RtxA13 toxin.</title>
        <authorList>
            <person name="Callol A."/>
            <person name="Pajuelo D."/>
            <person name="Ebbesson L."/>
            <person name="Teles M."/>
            <person name="MacKenzie S."/>
            <person name="Amaro C."/>
        </authorList>
    </citation>
    <scope>NUCLEOTIDE SEQUENCE</scope>
</reference>
<name>A0A0E9UHZ4_ANGAN</name>
<protein>
    <submittedName>
        <fullName evidence="2">Uncharacterized protein</fullName>
    </submittedName>
</protein>